<dbReference type="InterPro" id="IPR005119">
    <property type="entry name" value="LysR_subst-bd"/>
</dbReference>
<feature type="domain" description="HTH lysR-type" evidence="5">
    <location>
        <begin position="1"/>
        <end position="58"/>
    </location>
</feature>
<evidence type="ECO:0000259" key="5">
    <source>
        <dbReference type="PROSITE" id="PS50931"/>
    </source>
</evidence>
<comment type="caution">
    <text evidence="6">The sequence shown here is derived from an EMBL/GenBank/DDBJ whole genome shotgun (WGS) entry which is preliminary data.</text>
</comment>
<evidence type="ECO:0000256" key="4">
    <source>
        <dbReference type="ARBA" id="ARBA00023163"/>
    </source>
</evidence>
<sequence length="294" mass="32453">MLFENLALFLLIVEKGGLSAAGREAGLSPTSVSERLGALERYYGATLLVRTTRSISLTDEGRVLVERVRPLLAEAEDIASTIKLGTEQVSGVVRLSAPVDLGRNRIVPILDEFLEHNPDIGVDLNLTDGFVDLAGQGLDFAIRYGALSDSTLRVKKLSEGRRVVCAAPAYLSKHGTPQHPRELIAHQCLLMRFGNNIHREWQFWVDGGAFKVSLSGRRVANDGEQVRRWCLAGHGICIKSQLDVREDLNEGRLIELLPDYALQGVDLQIVYPSSHAVPRRVQRLMDMIALRLAA</sequence>
<keyword evidence="4" id="KW-0804">Transcription</keyword>
<reference evidence="6 7" key="1">
    <citation type="submission" date="2020-08" db="EMBL/GenBank/DDBJ databases">
        <title>Description of novel Pseudomonas species.</title>
        <authorList>
            <person name="Duman M."/>
            <person name="Mulet M."/>
            <person name="Altun S."/>
            <person name="Saticioglu I.B."/>
            <person name="Lalucat J."/>
            <person name="Garcia-Valdes E."/>
        </authorList>
    </citation>
    <scope>NUCLEOTIDE SEQUENCE [LARGE SCALE GENOMIC DNA]</scope>
    <source>
        <strain evidence="6 7">P66</strain>
    </source>
</reference>
<gene>
    <name evidence="6" type="ORF">H8F21_05205</name>
</gene>
<evidence type="ECO:0000256" key="2">
    <source>
        <dbReference type="ARBA" id="ARBA00023015"/>
    </source>
</evidence>
<organism evidence="6 7">
    <name type="scientific">Pseudomonas arcuscaelestis</name>
    <dbReference type="NCBI Taxonomy" id="2710591"/>
    <lineage>
        <taxon>Bacteria</taxon>
        <taxon>Pseudomonadati</taxon>
        <taxon>Pseudomonadota</taxon>
        <taxon>Gammaproteobacteria</taxon>
        <taxon>Pseudomonadales</taxon>
        <taxon>Pseudomonadaceae</taxon>
        <taxon>Pseudomonas</taxon>
    </lineage>
</organism>
<dbReference type="Pfam" id="PF03466">
    <property type="entry name" value="LysR_substrate"/>
    <property type="match status" value="1"/>
</dbReference>
<keyword evidence="3" id="KW-0238">DNA-binding</keyword>
<accession>A0ABS2BU16</accession>
<dbReference type="Proteomes" id="UP000745663">
    <property type="component" value="Unassembled WGS sequence"/>
</dbReference>
<dbReference type="InterPro" id="IPR000847">
    <property type="entry name" value="LysR_HTH_N"/>
</dbReference>
<dbReference type="CDD" id="cd08422">
    <property type="entry name" value="PBP2_CrgA_like"/>
    <property type="match status" value="1"/>
</dbReference>
<dbReference type="InterPro" id="IPR036388">
    <property type="entry name" value="WH-like_DNA-bd_sf"/>
</dbReference>
<comment type="similarity">
    <text evidence="1">Belongs to the LysR transcriptional regulatory family.</text>
</comment>
<dbReference type="PROSITE" id="PS50931">
    <property type="entry name" value="HTH_LYSR"/>
    <property type="match status" value="1"/>
</dbReference>
<evidence type="ECO:0000256" key="1">
    <source>
        <dbReference type="ARBA" id="ARBA00009437"/>
    </source>
</evidence>
<dbReference type="InterPro" id="IPR058163">
    <property type="entry name" value="LysR-type_TF_proteobact-type"/>
</dbReference>
<dbReference type="PANTHER" id="PTHR30537">
    <property type="entry name" value="HTH-TYPE TRANSCRIPTIONAL REGULATOR"/>
    <property type="match status" value="1"/>
</dbReference>
<evidence type="ECO:0000313" key="7">
    <source>
        <dbReference type="Proteomes" id="UP000745663"/>
    </source>
</evidence>
<dbReference type="EMBL" id="JACOPV010000003">
    <property type="protein sequence ID" value="MBM5456970.1"/>
    <property type="molecule type" value="Genomic_DNA"/>
</dbReference>
<dbReference type="Gene3D" id="1.10.10.10">
    <property type="entry name" value="Winged helix-like DNA-binding domain superfamily/Winged helix DNA-binding domain"/>
    <property type="match status" value="1"/>
</dbReference>
<dbReference type="PANTHER" id="PTHR30537:SF5">
    <property type="entry name" value="HTH-TYPE TRANSCRIPTIONAL ACTIVATOR TTDR-RELATED"/>
    <property type="match status" value="1"/>
</dbReference>
<name>A0ABS2BU16_9PSED</name>
<proteinExistence type="inferred from homology"/>
<dbReference type="InterPro" id="IPR036390">
    <property type="entry name" value="WH_DNA-bd_sf"/>
</dbReference>
<dbReference type="SUPFAM" id="SSF46785">
    <property type="entry name" value="Winged helix' DNA-binding domain"/>
    <property type="match status" value="1"/>
</dbReference>
<dbReference type="RefSeq" id="WP_203584123.1">
    <property type="nucleotide sequence ID" value="NZ_JACOPV010000003.1"/>
</dbReference>
<dbReference type="Pfam" id="PF00126">
    <property type="entry name" value="HTH_1"/>
    <property type="match status" value="1"/>
</dbReference>
<keyword evidence="7" id="KW-1185">Reference proteome</keyword>
<dbReference type="SUPFAM" id="SSF53850">
    <property type="entry name" value="Periplasmic binding protein-like II"/>
    <property type="match status" value="1"/>
</dbReference>
<keyword evidence="2" id="KW-0805">Transcription regulation</keyword>
<evidence type="ECO:0000313" key="6">
    <source>
        <dbReference type="EMBL" id="MBM5456970.1"/>
    </source>
</evidence>
<protein>
    <submittedName>
        <fullName evidence="6">LysR family transcriptional regulator</fullName>
    </submittedName>
</protein>
<dbReference type="Gene3D" id="3.40.190.290">
    <property type="match status" value="1"/>
</dbReference>
<evidence type="ECO:0000256" key="3">
    <source>
        <dbReference type="ARBA" id="ARBA00023125"/>
    </source>
</evidence>